<dbReference type="AlphaFoldDB" id="A0A9W8HR08"/>
<dbReference type="GO" id="GO:0051016">
    <property type="term" value="P:barbed-end actin filament capping"/>
    <property type="evidence" value="ECO:0007669"/>
    <property type="project" value="TreeGrafter"/>
</dbReference>
<dbReference type="GO" id="GO:0008154">
    <property type="term" value="P:actin polymerization or depolymerization"/>
    <property type="evidence" value="ECO:0007669"/>
    <property type="project" value="TreeGrafter"/>
</dbReference>
<evidence type="ECO:0008006" key="5">
    <source>
        <dbReference type="Google" id="ProtNLM"/>
    </source>
</evidence>
<accession>A0A9W8HR08</accession>
<sequence>MSSKSVAKKLLTPESKKRHIVSPTAATSSQPKLARSSLMSASHKLPKDQDSAVTATVTAASLVVPEQVDTGDCLSTTNGSSDGGVDSRWTMLMCKGTTDLHVVSVPTDISSMNHKDTFLLYPRLLRKQDTHQMSAGVTYCSTKGGPTVKHSPKHNTDMYIPTKDNALLGHQELSSSSSSRYKSVCSLASRVIYVWLGTHSSAIKRDAITRVAMEIRDRELAGGAAVVIVDESAAADSARKKFFTQLYAAQYGSHVSLPNEMSTIYSQITPLSRAGNDMNFERALQRRKVMYGFWEAIPPATIISTDTYVNAAALLKVPVGGVVVLDTWSDVFVWWRDEPCSSAVRKCAINFASMLVKDACIPPRPKSASVWHEIHGSEHVIFKTKFSDWPFIFGSSIGATKVAHHAASDSGSAISPIALPVRSVSYTAQPVAVI</sequence>
<evidence type="ECO:0000313" key="3">
    <source>
        <dbReference type="EMBL" id="KAJ2794047.1"/>
    </source>
</evidence>
<evidence type="ECO:0000313" key="4">
    <source>
        <dbReference type="Proteomes" id="UP001140094"/>
    </source>
</evidence>
<dbReference type="PANTHER" id="PTHR11977">
    <property type="entry name" value="VILLIN"/>
    <property type="match status" value="1"/>
</dbReference>
<name>A0A9W8HR08_9FUNG</name>
<dbReference type="InterPro" id="IPR029006">
    <property type="entry name" value="ADF-H/Gelsolin-like_dom_sf"/>
</dbReference>
<evidence type="ECO:0000256" key="2">
    <source>
        <dbReference type="SAM" id="MobiDB-lite"/>
    </source>
</evidence>
<gene>
    <name evidence="3" type="ORF">H4R20_006353</name>
</gene>
<comment type="caution">
    <text evidence="3">The sequence shown here is derived from an EMBL/GenBank/DDBJ whole genome shotgun (WGS) entry which is preliminary data.</text>
</comment>
<feature type="region of interest" description="Disordered" evidence="2">
    <location>
        <begin position="1"/>
        <end position="46"/>
    </location>
</feature>
<dbReference type="Gene3D" id="3.40.20.10">
    <property type="entry name" value="Severin"/>
    <property type="match status" value="2"/>
</dbReference>
<reference evidence="3" key="1">
    <citation type="submission" date="2022-07" db="EMBL/GenBank/DDBJ databases">
        <title>Phylogenomic reconstructions and comparative analyses of Kickxellomycotina fungi.</title>
        <authorList>
            <person name="Reynolds N.K."/>
            <person name="Stajich J.E."/>
            <person name="Barry K."/>
            <person name="Grigoriev I.V."/>
            <person name="Crous P."/>
            <person name="Smith M.E."/>
        </authorList>
    </citation>
    <scope>NUCLEOTIDE SEQUENCE</scope>
    <source>
        <strain evidence="3">NRRL 1565</strain>
    </source>
</reference>
<dbReference type="OrthoDB" id="6375767at2759"/>
<dbReference type="GO" id="GO:0051015">
    <property type="term" value="F:actin filament binding"/>
    <property type="evidence" value="ECO:0007669"/>
    <property type="project" value="InterPro"/>
</dbReference>
<dbReference type="InterPro" id="IPR007122">
    <property type="entry name" value="Villin/Gelsolin"/>
</dbReference>
<dbReference type="GO" id="GO:0005737">
    <property type="term" value="C:cytoplasm"/>
    <property type="evidence" value="ECO:0007669"/>
    <property type="project" value="TreeGrafter"/>
</dbReference>
<dbReference type="PANTHER" id="PTHR11977:SF51">
    <property type="entry name" value="PROTEIN FLIGHTLESS-1 HOMOLOG"/>
    <property type="match status" value="1"/>
</dbReference>
<dbReference type="Proteomes" id="UP001140094">
    <property type="component" value="Unassembled WGS sequence"/>
</dbReference>
<dbReference type="EMBL" id="JANBUO010002672">
    <property type="protein sequence ID" value="KAJ2794047.1"/>
    <property type="molecule type" value="Genomic_DNA"/>
</dbReference>
<proteinExistence type="predicted"/>
<dbReference type="GO" id="GO:0051014">
    <property type="term" value="P:actin filament severing"/>
    <property type="evidence" value="ECO:0007669"/>
    <property type="project" value="TreeGrafter"/>
</dbReference>
<dbReference type="GO" id="GO:0015629">
    <property type="term" value="C:actin cytoskeleton"/>
    <property type="evidence" value="ECO:0007669"/>
    <property type="project" value="TreeGrafter"/>
</dbReference>
<organism evidence="3 4">
    <name type="scientific">Coemansia guatemalensis</name>
    <dbReference type="NCBI Taxonomy" id="2761395"/>
    <lineage>
        <taxon>Eukaryota</taxon>
        <taxon>Fungi</taxon>
        <taxon>Fungi incertae sedis</taxon>
        <taxon>Zoopagomycota</taxon>
        <taxon>Kickxellomycotina</taxon>
        <taxon>Kickxellomycetes</taxon>
        <taxon>Kickxellales</taxon>
        <taxon>Kickxellaceae</taxon>
        <taxon>Coemansia</taxon>
    </lineage>
</organism>
<keyword evidence="4" id="KW-1185">Reference proteome</keyword>
<dbReference type="SUPFAM" id="SSF55753">
    <property type="entry name" value="Actin depolymerizing proteins"/>
    <property type="match status" value="2"/>
</dbReference>
<evidence type="ECO:0000256" key="1">
    <source>
        <dbReference type="ARBA" id="ARBA00022737"/>
    </source>
</evidence>
<keyword evidence="1" id="KW-0677">Repeat</keyword>
<protein>
    <recommendedName>
        <fullName evidence="5">Gelsolin-like domain-containing protein</fullName>
    </recommendedName>
</protein>
<dbReference type="GO" id="GO:0005546">
    <property type="term" value="F:phosphatidylinositol-4,5-bisphosphate binding"/>
    <property type="evidence" value="ECO:0007669"/>
    <property type="project" value="TreeGrafter"/>
</dbReference>